<dbReference type="Proteomes" id="UP000112218">
    <property type="component" value="Genome"/>
</dbReference>
<dbReference type="Proteomes" id="UP000152220">
    <property type="component" value="Genome"/>
</dbReference>
<keyword evidence="15" id="KW-0449">Lipoprotein</keyword>
<reference evidence="18" key="1">
    <citation type="journal article" date="2010" name="PLoS Pathog.">
        <title>Discovery of a New Human Polyomavirus Associated with Trichodysplasia Spinulosa in an Immunocompromized Patient.</title>
        <authorList>
            <person name="Van der Meijden E."/>
            <person name="Janssens R.W.A."/>
            <person name="Lauber C."/>
            <person name="Bouwes Bavinck J.N."/>
            <person name="Gorbalenya A.E."/>
            <person name="Feltkamp M.C.W."/>
        </authorList>
    </citation>
    <scope>NUCLEOTIDE SEQUENCE [LARGE SCALE GENOMIC DNA]</scope>
</reference>
<dbReference type="EMBL" id="KF444095">
    <property type="protein sequence ID" value="AHF96143.1"/>
    <property type="molecule type" value="Genomic_DNA"/>
</dbReference>
<dbReference type="Proteomes" id="UP000101994">
    <property type="component" value="Genome"/>
</dbReference>
<dbReference type="EMBL" id="KX249741">
    <property type="protein sequence ID" value="AOA60184.1"/>
    <property type="molecule type" value="Genomic_DNA"/>
</dbReference>
<evidence type="ECO:0000313" key="19">
    <source>
        <dbReference type="EMBL" id="AFN02449.1"/>
    </source>
</evidence>
<reference evidence="37" key="7">
    <citation type="journal article" date="2016" name="J. Infect. Dis.">
        <title>Primary Polyomavirus Infection, Not Reactivation, as the Cause of Trichodysplasia Spinulosa in Immunocompromised Patients.</title>
        <authorList>
            <person name="van der Meijden E."/>
            <person name="Horvath B."/>
            <person name="Nijland M."/>
            <person name="de Vries K."/>
            <person name="Racz E."/>
            <person name="Diercks G.F."/>
            <person name="de Weerd A.E."/>
            <person name="Clahsen-van Groningen M.C."/>
            <person name="van der Blij-de Brouwer C.S."/>
            <person name="van der Zon A.J."/>
            <person name="Kroes A.C."/>
            <person name="Hedman K."/>
            <person name="van Kampen J.J."/>
            <person name="Riezebos-Brilman A."/>
            <person name="Feltkamp M.C."/>
        </authorList>
    </citation>
    <scope>NUCLEOTIDE SEQUENCE</scope>
    <source>
        <strain evidence="37">TSPyV 1614</strain>
    </source>
</reference>
<dbReference type="EMBL" id="KF444094">
    <property type="protein sequence ID" value="AHF96136.1"/>
    <property type="molecule type" value="Genomic_DNA"/>
</dbReference>
<dbReference type="Proteomes" id="UP000144984">
    <property type="component" value="Segment"/>
</dbReference>
<keyword evidence="16" id="KW-1160">Virus entry into host cell</keyword>
<proteinExistence type="inferred from homology"/>
<evidence type="ECO:0000313" key="43">
    <source>
        <dbReference type="Proteomes" id="UP000106689"/>
    </source>
</evidence>
<evidence type="ECO:0000256" key="12">
    <source>
        <dbReference type="ARBA" id="ARBA00023125"/>
    </source>
</evidence>
<evidence type="ECO:0000313" key="28">
    <source>
        <dbReference type="EMBL" id="AHF96166.1"/>
    </source>
</evidence>
<comment type="similarity">
    <text evidence="4 17">Belongs to the polyomaviruses capsid protein VP2 family.</text>
</comment>
<dbReference type="EMBL" id="KF444100">
    <property type="protein sequence ID" value="AHF96173.1"/>
    <property type="molecule type" value="Genomic_DNA"/>
</dbReference>
<evidence type="ECO:0000313" key="31">
    <source>
        <dbReference type="EMBL" id="AID54932.1"/>
    </source>
</evidence>
<dbReference type="Proteomes" id="UP000126065">
    <property type="component" value="Genome"/>
</dbReference>
<evidence type="ECO:0000256" key="1">
    <source>
        <dbReference type="ARBA" id="ARBA00004147"/>
    </source>
</evidence>
<dbReference type="EMBL" id="KF444101">
    <property type="protein sequence ID" value="AHF96178.1"/>
    <property type="molecule type" value="Genomic_DNA"/>
</dbReference>
<dbReference type="EMBL" id="KM655816">
    <property type="protein sequence ID" value="AKE33240.1"/>
    <property type="molecule type" value="Genomic_DNA"/>
</dbReference>
<dbReference type="OrthoDB" id="6378at10239"/>
<dbReference type="InterPro" id="IPR001070">
    <property type="entry name" value="Polyoma_coat_VP2"/>
</dbReference>
<keyword evidence="12" id="KW-0238">DNA-binding</keyword>
<dbReference type="EMBL" id="KX249743">
    <property type="protein sequence ID" value="AOA60194.1"/>
    <property type="molecule type" value="Genomic_DNA"/>
</dbReference>
<reference evidence="38" key="10">
    <citation type="submission" date="2017-05" db="EMBL/GenBank/DDBJ databases">
        <title>Detection of small DNA viruses in breathing air.</title>
        <authorList>
            <person name="Loeb J.C."/>
            <person name="Lednicky J.A."/>
        </authorList>
    </citation>
    <scope>NUCLEOTIDE SEQUENCE</scope>
    <source>
        <strain evidence="38">TSPyV/UF-1</strain>
    </source>
</reference>
<dbReference type="EMBL" id="MF094821">
    <property type="protein sequence ID" value="AVK92957.1"/>
    <property type="molecule type" value="Genomic_DNA"/>
</dbReference>
<dbReference type="EMBL" id="KF444092">
    <property type="protein sequence ID" value="AHF96124.1"/>
    <property type="molecule type" value="Genomic_DNA"/>
</dbReference>
<dbReference type="EMBL" id="MH351677">
    <property type="protein sequence ID" value="AXN56769.1"/>
    <property type="molecule type" value="Genomic_DNA"/>
</dbReference>
<name>E2ESL5_9POLY</name>
<reference evidence="33" key="9">
    <citation type="submission" date="2016-05" db="EMBL/GenBank/DDBJ databases">
        <title>Alternative methods for sequencing full TSPyV genomes using Sanger or NGS.</title>
        <authorList>
            <person name="Urbano P.R.Sr."/>
            <person name="Oliveira A.C.S."/>
            <person name="Romano C.M."/>
        </authorList>
    </citation>
    <scope>NUCLEOTIDE SEQUENCE [LARGE SCALE GENOMIC DNA]</scope>
    <source>
        <strain evidence="33">A</strain>
        <strain evidence="34">B</strain>
        <strain evidence="35">C</strain>
        <strain evidence="36">D</strain>
    </source>
</reference>
<dbReference type="GO" id="GO:0005198">
    <property type="term" value="F:structural molecule activity"/>
    <property type="evidence" value="ECO:0007669"/>
    <property type="project" value="UniProtKB-UniRule"/>
</dbReference>
<organism evidence="18 47">
    <name type="scientific">Trichodysplasia spinulosa-associated polyomavirus</name>
    <dbReference type="NCBI Taxonomy" id="862909"/>
    <lineage>
        <taxon>Viruses</taxon>
        <taxon>Monodnaviria</taxon>
        <taxon>Shotokuvirae</taxon>
        <taxon>Cossaviricota</taxon>
        <taxon>Papovaviricetes</taxon>
        <taxon>Sepolyvirales</taxon>
        <taxon>Polyomaviridae</taxon>
        <taxon>Alphapolyomavirus</taxon>
        <taxon>Alphapolyomavirus octihominis</taxon>
    </lineage>
</organism>
<protein>
    <recommendedName>
        <fullName evidence="17">Minor capsid protein</fullName>
    </recommendedName>
</protein>
<dbReference type="Proteomes" id="UP000150176">
    <property type="component" value="Genome"/>
</dbReference>
<evidence type="ECO:0000313" key="44">
    <source>
        <dbReference type="Proteomes" id="UP000112218"/>
    </source>
</evidence>
<dbReference type="GO" id="GO:0003677">
    <property type="term" value="F:DNA binding"/>
    <property type="evidence" value="ECO:0007669"/>
    <property type="project" value="UniProtKB-KW"/>
</dbReference>
<dbReference type="EMBL" id="KF444091">
    <property type="protein sequence ID" value="AHF96118.1"/>
    <property type="molecule type" value="Genomic_DNA"/>
</dbReference>
<evidence type="ECO:0000256" key="9">
    <source>
        <dbReference type="ARBA" id="ARBA00022844"/>
    </source>
</evidence>
<reference evidence="19 44" key="2">
    <citation type="journal article" date="2012" name="Emerg. Infect. Dis.">
        <title>Human polyomaviruses in children undergoing transplantation, United States, 2008-2010.</title>
        <authorList>
            <person name="Siebrasse E.A."/>
            <person name="Bauer I."/>
            <person name="Holtz L.R."/>
            <person name="Le B.M."/>
            <person name="Lassa-Claxton S."/>
            <person name="Canter C."/>
            <person name="Hmiel P."/>
            <person name="Shenoy S."/>
            <person name="Sweet S."/>
            <person name="Turmelle Y."/>
            <person name="Shepherd R."/>
            <person name="Wang D."/>
        </authorList>
    </citation>
    <scope>NUCLEOTIDE SEQUENCE [LARGE SCALE GENOMIC DNA]</scope>
    <source>
        <strain evidence="19">WK164</strain>
    </source>
</reference>
<evidence type="ECO:0000256" key="2">
    <source>
        <dbReference type="ARBA" id="ARBA00004328"/>
    </source>
</evidence>
<evidence type="ECO:0000313" key="20">
    <source>
        <dbReference type="EMBL" id="AHF96118.1"/>
    </source>
</evidence>
<evidence type="ECO:0000256" key="16">
    <source>
        <dbReference type="ARBA" id="ARBA00023296"/>
    </source>
</evidence>
<evidence type="ECO:0000256" key="8">
    <source>
        <dbReference type="ARBA" id="ARBA00022707"/>
    </source>
</evidence>
<evidence type="ECO:0000313" key="33">
    <source>
        <dbReference type="EMBL" id="AOA60179.1"/>
    </source>
</evidence>
<dbReference type="EMBL" id="GU989205">
    <property type="protein sequence ID" value="ADK12662.1"/>
    <property type="molecule type" value="Genomic_DNA"/>
</dbReference>
<keyword evidence="14" id="KW-1038">Host endoplasmic reticulum</keyword>
<dbReference type="Proteomes" id="UP000121498">
    <property type="component" value="Genome"/>
</dbReference>
<keyword evidence="5" id="KW-1163">Viral penetration into host nucleus</keyword>
<dbReference type="Proteomes" id="UP000153810">
    <property type="component" value="Genome"/>
</dbReference>
<reference evidence="39" key="11">
    <citation type="journal article" date="2018" name="Emerg. Infect. Dis.">
        <title>Trichodysplasia Spinulosa Polyomavirus in Respiratory Tract of Immunocompromised Child.</title>
        <authorList>
            <person name="Bagasi A.A."/>
            <person name="Khandaker T."/>
            <person name="Clark G."/>
            <person name="Akagha T."/>
            <person name="Ball J.K."/>
            <person name="Irving W.L."/>
            <person name="McClure C.P."/>
        </authorList>
    </citation>
    <scope>NUCLEOTIDE SEQUENCE</scope>
    <source>
        <strain evidence="39">TSPyV Nottingham</strain>
    </source>
</reference>
<dbReference type="Proteomes" id="UP000131140">
    <property type="component" value="Genome"/>
</dbReference>
<dbReference type="EMBL" id="KF444098">
    <property type="protein sequence ID" value="AHF96160.1"/>
    <property type="molecule type" value="Genomic_DNA"/>
</dbReference>
<keyword evidence="47" id="KW-1185">Reference proteome</keyword>
<evidence type="ECO:0000313" key="18">
    <source>
        <dbReference type="EMBL" id="ADK12662.1"/>
    </source>
</evidence>
<dbReference type="EMBL" id="AB873001">
    <property type="protein sequence ID" value="BAO09092.1"/>
    <property type="molecule type" value="Genomic_DNA"/>
</dbReference>
<evidence type="ECO:0000313" key="25">
    <source>
        <dbReference type="EMBL" id="AHF96148.1"/>
    </source>
</evidence>
<dbReference type="Proteomes" id="UP000131928">
    <property type="component" value="Genome"/>
</dbReference>
<dbReference type="GO" id="GO:0046718">
    <property type="term" value="P:symbiont entry into host cell"/>
    <property type="evidence" value="ECO:0007669"/>
    <property type="project" value="UniProtKB-KW"/>
</dbReference>
<dbReference type="EMBL" id="KM007161">
    <property type="protein sequence ID" value="AID54932.1"/>
    <property type="molecule type" value="Genomic_DNA"/>
</dbReference>
<evidence type="ECO:0000313" key="37">
    <source>
        <dbReference type="EMBL" id="APD77415.1"/>
    </source>
</evidence>
<reference evidence="32 46" key="6">
    <citation type="journal article" date="2015" name="J. Virol. Methods">
        <title>Specific rolling circle amplification of low-copy human polyomaviruses BKV, HPyV6, HPyV7, TSPyV, and STLPyV.</title>
        <authorList>
            <person name="Rockett R."/>
            <person name="Barraclough K.A."/>
            <person name="Isbel N.M."/>
            <person name="Dudley K.J."/>
            <person name="Nissen M.D."/>
            <person name="Sloots T.P."/>
            <person name="Bialasiewicz S."/>
        </authorList>
    </citation>
    <scope>NUCLEOTIDE SEQUENCE [LARGE SCALE GENOMIC DNA]</scope>
    <source>
        <strain evidence="32">QLD-127M1b</strain>
    </source>
</reference>
<dbReference type="EMBL" id="KU221329">
    <property type="protein sequence ID" value="APD77415.1"/>
    <property type="molecule type" value="Genomic_DNA"/>
</dbReference>
<dbReference type="Pfam" id="PF00761">
    <property type="entry name" value="Polyoma_coat2"/>
    <property type="match status" value="1"/>
</dbReference>
<dbReference type="EMBL" id="KF444093">
    <property type="protein sequence ID" value="AHF96130.1"/>
    <property type="molecule type" value="Genomic_DNA"/>
</dbReference>
<keyword evidence="6 17" id="KW-0167">Capsid protein</keyword>
<dbReference type="EMBL" id="KF444096">
    <property type="protein sequence ID" value="AHF96148.1"/>
    <property type="molecule type" value="Genomic_DNA"/>
</dbReference>
<keyword evidence="8" id="KW-0519">Myristate</keyword>
<keyword evidence="11" id="KW-0426">Late protein</keyword>
<dbReference type="EMBL" id="KX249742">
    <property type="protein sequence ID" value="AOA60189.1"/>
    <property type="molecule type" value="Genomic_DNA"/>
</dbReference>
<dbReference type="KEGG" id="vg:9486898"/>
<dbReference type="Proteomes" id="UP000119030">
    <property type="component" value="Genome"/>
</dbReference>
<evidence type="ECO:0000313" key="46">
    <source>
        <dbReference type="Proteomes" id="UP000131140"/>
    </source>
</evidence>
<evidence type="ECO:0000313" key="23">
    <source>
        <dbReference type="EMBL" id="AHF96136.1"/>
    </source>
</evidence>
<evidence type="ECO:0000256" key="15">
    <source>
        <dbReference type="ARBA" id="ARBA00023288"/>
    </source>
</evidence>
<keyword evidence="13" id="KW-0472">Membrane</keyword>
<dbReference type="EMBL" id="KF444097">
    <property type="protein sequence ID" value="AHF96154.1"/>
    <property type="molecule type" value="Genomic_DNA"/>
</dbReference>
<gene>
    <name evidence="18" type="primary">VP2</name>
</gene>
<evidence type="ECO:0000313" key="30">
    <source>
        <dbReference type="EMBL" id="AHF96178.1"/>
    </source>
</evidence>
<evidence type="ECO:0000256" key="5">
    <source>
        <dbReference type="ARBA" id="ARBA00022524"/>
    </source>
</evidence>
<evidence type="ECO:0000313" key="39">
    <source>
        <dbReference type="EMBL" id="AXN56769.1"/>
    </source>
</evidence>
<reference evidence="40 48" key="3">
    <citation type="submission" date="2013-11" db="EMBL/GenBank/DDBJ databases">
        <title>Cloning of Trichodysplasia-spinulosa associated polyomavirus from a child with myocarditis.</title>
        <authorList>
            <person name="Fukumoto H."/>
            <person name="Tsuzuki S."/>
            <person name="Sato N."/>
            <person name="Mine S."/>
            <person name="Mochizuki M."/>
            <person name="Kawana S."/>
            <person name="Hasegawa H."/>
            <person name="Kuroda M."/>
            <person name="Katano H."/>
        </authorList>
    </citation>
    <scope>NUCLEOTIDE SEQUENCE [LARGE SCALE GENOMIC DNA]</scope>
    <source>
        <strain evidence="40">TMC</strain>
    </source>
</reference>
<dbReference type="Proteomes" id="UP000173621">
    <property type="component" value="Genome"/>
</dbReference>
<dbReference type="Proteomes" id="UP000133989">
    <property type="component" value="Genome"/>
</dbReference>
<evidence type="ECO:0000313" key="41">
    <source>
        <dbReference type="EMBL" id="BBK03545.1"/>
    </source>
</evidence>
<reference evidence="31" key="5">
    <citation type="submission" date="2014-06" db="EMBL/GenBank/DDBJ databases">
        <authorList>
            <person name="Urbano P.R.P."/>
            <person name="Pannuti C.S."/>
            <person name="Pierrotti L.C."/>
            <person name="Romano C.M."/>
        </authorList>
    </citation>
    <scope>NUCLEOTIDE SEQUENCE</scope>
    <source>
        <strain evidence="31">TSV_Br</strain>
    </source>
</reference>
<dbReference type="PIRSF" id="PIRSF003377">
    <property type="entry name" value="Polyoma_coat2"/>
    <property type="match status" value="1"/>
</dbReference>
<evidence type="ECO:0000313" key="24">
    <source>
        <dbReference type="EMBL" id="AHF96143.1"/>
    </source>
</evidence>
<evidence type="ECO:0000256" key="4">
    <source>
        <dbReference type="ARBA" id="ARBA00006444"/>
    </source>
</evidence>
<evidence type="ECO:0000256" key="6">
    <source>
        <dbReference type="ARBA" id="ARBA00022561"/>
    </source>
</evidence>
<sequence length="312" mass="34813">MGGVISLFFDIIEISTELSAATGFAVDAVLAGEAAAAVEVEVMGLMTVEGLSASEALGTLGLTMENFSLMHALPGMLSEAVGIGTLFQTISGASGLVAAGIRYGYAREVSIVNRNISQMALQVWRPWDYYDILFPGVQTFAHYLNVLDHWASSLIHTVSRYVWDAILHEGRHQIGHASRELMIRGTNHFQDLMARLIENSRWVLTTGPSNIYSHLESYYRDLPGISPPQARDLYRRLQEKIPDRYQLEAATDESAEVIETYSAPGGAHQRVCPDWMLPLVLGLYGDITPTFGYYLREEEREDGPQKKRRRMR</sequence>
<dbReference type="GO" id="GO:0042025">
    <property type="term" value="C:host cell nucleus"/>
    <property type="evidence" value="ECO:0007669"/>
    <property type="project" value="UniProtKB-SubCell"/>
</dbReference>
<evidence type="ECO:0000313" key="42">
    <source>
        <dbReference type="Proteomes" id="UP000099082"/>
    </source>
</evidence>
<evidence type="ECO:0000313" key="34">
    <source>
        <dbReference type="EMBL" id="AOA60184.1"/>
    </source>
</evidence>
<dbReference type="Proteomes" id="UP000120848">
    <property type="component" value="Genome"/>
</dbReference>
<evidence type="ECO:0000256" key="13">
    <source>
        <dbReference type="ARBA" id="ARBA00023136"/>
    </source>
</evidence>
<evidence type="ECO:0000313" key="47">
    <source>
        <dbReference type="Proteomes" id="UP000144984"/>
    </source>
</evidence>
<evidence type="ECO:0000313" key="38">
    <source>
        <dbReference type="EMBL" id="AVK92957.1"/>
    </source>
</evidence>
<dbReference type="EMBL" id="JQ723730">
    <property type="protein sequence ID" value="AFN02449.1"/>
    <property type="molecule type" value="Genomic_DNA"/>
</dbReference>
<evidence type="ECO:0000313" key="26">
    <source>
        <dbReference type="EMBL" id="AHF96154.1"/>
    </source>
</evidence>
<evidence type="ECO:0000256" key="7">
    <source>
        <dbReference type="ARBA" id="ARBA00022562"/>
    </source>
</evidence>
<evidence type="ECO:0000313" key="22">
    <source>
        <dbReference type="EMBL" id="AHF96130.1"/>
    </source>
</evidence>
<evidence type="ECO:0000313" key="48">
    <source>
        <dbReference type="Proteomes" id="UP000161919"/>
    </source>
</evidence>
<dbReference type="GO" id="GO:0043657">
    <property type="term" value="C:host cell"/>
    <property type="evidence" value="ECO:0007669"/>
    <property type="project" value="GOC"/>
</dbReference>
<evidence type="ECO:0000256" key="17">
    <source>
        <dbReference type="PIRNR" id="PIRNR003377"/>
    </source>
</evidence>
<dbReference type="GO" id="GO:0075732">
    <property type="term" value="P:viral penetration into host nucleus"/>
    <property type="evidence" value="ECO:0007669"/>
    <property type="project" value="UniProtKB-KW"/>
</dbReference>
<evidence type="ECO:0000313" key="35">
    <source>
        <dbReference type="EMBL" id="AOA60189.1"/>
    </source>
</evidence>
<dbReference type="EMBL" id="KF444099">
    <property type="protein sequence ID" value="AHF96166.1"/>
    <property type="molecule type" value="Genomic_DNA"/>
</dbReference>
<dbReference type="RefSeq" id="YP_003800004.1">
    <property type="nucleotide sequence ID" value="NC_014361.1"/>
</dbReference>
<keyword evidence="9 17" id="KW-0946">Virion</keyword>
<evidence type="ECO:0000256" key="11">
    <source>
        <dbReference type="ARBA" id="ARBA00022921"/>
    </source>
</evidence>
<evidence type="ECO:0000313" key="29">
    <source>
        <dbReference type="EMBL" id="AHF96173.1"/>
    </source>
</evidence>
<reference evidence="31 45" key="4">
    <citation type="journal article" date="2014" name="Genome Announc.">
        <title>Rapid detection of trichodysplasia spinulosa-associated polyomavirus in skin biopsy specimen.</title>
        <authorList>
            <person name="Urbano P.R."/>
            <person name="Pannuti C.S."/>
            <person name="Pierrotti L.C."/>
            <person name="David-Neto E."/>
            <person name="Romano C.M."/>
        </authorList>
    </citation>
    <scope>NUCLEOTIDE SEQUENCE [LARGE SCALE GENOMIC DNA]</scope>
    <source>
        <strain evidence="31">TSV_Br</strain>
    </source>
</reference>
<accession>E2ESL5</accession>
<dbReference type="GeneID" id="9486898"/>
<dbReference type="Proteomes" id="UP000124846">
    <property type="component" value="Genome"/>
</dbReference>
<keyword evidence="7" id="KW-1048">Host nucleus</keyword>
<comment type="subcellular location">
    <subcellularLocation>
        <location evidence="3">Host endoplasmic reticulum membrane</location>
    </subcellularLocation>
    <subcellularLocation>
        <location evidence="1">Host nucleus</location>
    </subcellularLocation>
    <subcellularLocation>
        <location evidence="2">Virion</location>
    </subcellularLocation>
</comment>
<dbReference type="Proteomes" id="UP000161919">
    <property type="component" value="Genome"/>
</dbReference>
<evidence type="ECO:0000256" key="3">
    <source>
        <dbReference type="ARBA" id="ARBA00004625"/>
    </source>
</evidence>
<reference evidence="42 43" key="8">
    <citation type="journal article" date="2016" name="Virology">
        <title>Limited variation during circulation of a polyomavirus in the human population involves the COCO-VA toggling site of Middle and Alternative T-antigen(s).</title>
        <authorList>
            <consortium name="TrichSpin Network"/>
            <person name="Kazem S."/>
            <person name="Lauber C."/>
            <person name="van der Meijden E."/>
            <person name="Kooijman S."/>
            <person name="Kravchenko A.A."/>
            <person name="Feltkamp M.C."/>
            <person name="Gorbalenya A.E."/>
        </authorList>
    </citation>
    <scope>NUCLEOTIDE SEQUENCE [LARGE SCALE GENOMIC DNA]</scope>
    <source>
        <strain evidence="20">0203</strain>
        <strain evidence="21">0304</strain>
        <strain evidence="22">0409</strain>
        <strain evidence="23">0510</strain>
        <strain evidence="24">0602</strain>
        <strain evidence="25">0910</strain>
        <strain evidence="26">1008</strain>
        <strain evidence="27">1197</strain>
        <strain evidence="28">1211</strain>
        <strain evidence="29">1312</strain>
        <strain evidence="30">1412</strain>
    </source>
</reference>
<dbReference type="EMBL" id="KX249740">
    <property type="protein sequence ID" value="AOA60179.1"/>
    <property type="molecule type" value="Genomic_DNA"/>
</dbReference>
<dbReference type="Proteomes" id="UP000139352">
    <property type="component" value="Genome"/>
</dbReference>
<evidence type="ECO:0000313" key="32">
    <source>
        <dbReference type="EMBL" id="AKE33240.1"/>
    </source>
</evidence>
<reference evidence="41" key="12">
    <citation type="submission" date="2019-05" db="EMBL/GenBank/DDBJ databases">
        <title>Trichodysplasia spinulosa-associated polyomavirus replication and functions of large T antigen.</title>
        <authorList>
            <person name="Nako T."/>
            <person name="Fukumoto H."/>
            <person name="Hasegawa H."/>
            <person name="Saeki H."/>
            <person name="Katano H."/>
        </authorList>
    </citation>
    <scope>NUCLEOTIDE SEQUENCE</scope>
    <source>
        <strain evidence="41">TSPyV-Syn</strain>
    </source>
</reference>
<evidence type="ECO:0000313" key="27">
    <source>
        <dbReference type="EMBL" id="AHF96160.1"/>
    </source>
</evidence>
<evidence type="ECO:0000313" key="45">
    <source>
        <dbReference type="Proteomes" id="UP000124846"/>
    </source>
</evidence>
<dbReference type="EMBL" id="LC480521">
    <property type="protein sequence ID" value="BBK03545.1"/>
    <property type="molecule type" value="Genomic_DNA"/>
</dbReference>
<evidence type="ECO:0000256" key="10">
    <source>
        <dbReference type="ARBA" id="ARBA00022870"/>
    </source>
</evidence>
<evidence type="ECO:0000256" key="14">
    <source>
        <dbReference type="ARBA" id="ARBA00023184"/>
    </source>
</evidence>
<dbReference type="Proteomes" id="UP000099082">
    <property type="component" value="Genome"/>
</dbReference>
<dbReference type="Proteomes" id="UP000172995">
    <property type="component" value="Genome"/>
</dbReference>
<evidence type="ECO:0000313" key="40">
    <source>
        <dbReference type="EMBL" id="BAO09092.1"/>
    </source>
</evidence>
<keyword evidence="10" id="KW-1043">Host membrane</keyword>
<dbReference type="GO" id="GO:0044167">
    <property type="term" value="C:host cell endoplasmic reticulum membrane"/>
    <property type="evidence" value="ECO:0007669"/>
    <property type="project" value="UniProtKB-SubCell"/>
</dbReference>
<dbReference type="GO" id="GO:0019028">
    <property type="term" value="C:viral capsid"/>
    <property type="evidence" value="ECO:0007669"/>
    <property type="project" value="UniProtKB-UniRule"/>
</dbReference>
<dbReference type="Proteomes" id="UP000106689">
    <property type="component" value="Genome"/>
</dbReference>
<evidence type="ECO:0000313" key="21">
    <source>
        <dbReference type="EMBL" id="AHF96124.1"/>
    </source>
</evidence>
<evidence type="ECO:0000313" key="36">
    <source>
        <dbReference type="EMBL" id="AOA60194.1"/>
    </source>
</evidence>